<dbReference type="PROSITE" id="PS50931">
    <property type="entry name" value="HTH_LYSR"/>
    <property type="match status" value="1"/>
</dbReference>
<dbReference type="SUPFAM" id="SSF53850">
    <property type="entry name" value="Periplasmic binding protein-like II"/>
    <property type="match status" value="1"/>
</dbReference>
<keyword evidence="2" id="KW-0805">Transcription regulation</keyword>
<dbReference type="Proteomes" id="UP001589789">
    <property type="component" value="Unassembled WGS sequence"/>
</dbReference>
<evidence type="ECO:0000256" key="2">
    <source>
        <dbReference type="ARBA" id="ARBA00023015"/>
    </source>
</evidence>
<gene>
    <name evidence="6" type="ORF">ACFFIC_29360</name>
</gene>
<comment type="similarity">
    <text evidence="1">Belongs to the LysR transcriptional regulatory family.</text>
</comment>
<dbReference type="PANTHER" id="PTHR30118:SF15">
    <property type="entry name" value="TRANSCRIPTIONAL REGULATORY PROTEIN"/>
    <property type="match status" value="1"/>
</dbReference>
<keyword evidence="4" id="KW-0804">Transcription</keyword>
<evidence type="ECO:0000256" key="4">
    <source>
        <dbReference type="ARBA" id="ARBA00023163"/>
    </source>
</evidence>
<reference evidence="6 7" key="1">
    <citation type="submission" date="2024-09" db="EMBL/GenBank/DDBJ databases">
        <authorList>
            <person name="Sun Q."/>
            <person name="Mori K."/>
        </authorList>
    </citation>
    <scope>NUCLEOTIDE SEQUENCE [LARGE SCALE GENOMIC DNA]</scope>
    <source>
        <strain evidence="6 7">CCM 7468</strain>
    </source>
</reference>
<dbReference type="InterPro" id="IPR036390">
    <property type="entry name" value="WH_DNA-bd_sf"/>
</dbReference>
<dbReference type="InterPro" id="IPR000847">
    <property type="entry name" value="LysR_HTH_N"/>
</dbReference>
<feature type="domain" description="HTH lysR-type" evidence="5">
    <location>
        <begin position="6"/>
        <end position="63"/>
    </location>
</feature>
<name>A0ABV6J2D7_9PROT</name>
<dbReference type="Gene3D" id="3.40.190.10">
    <property type="entry name" value="Periplasmic binding protein-like II"/>
    <property type="match status" value="2"/>
</dbReference>
<protein>
    <submittedName>
        <fullName evidence="6">LysR family transcriptional regulator</fullName>
    </submittedName>
</protein>
<sequence length="306" mass="32968">MNIRNLDLNLLLVFEAVAQTRSMTAAGRRLGQAQPTVSHALARLRRLCGDPLFVRTRSGVEPTPYAQRLIGPVTHALDTVRAGFAREGPFNPVTSERVFTVLLSDVGQAAFLPPLARRLATEAPGAALVAAEIPRSAYREALESGRAELAIGGLGFLQTGFYRRRLFTDRYVCCVCAASRIAREGLTLDDYVAGRHVGVISPGLPDDGVDHALLSTGRGRRFAVKVPHFLVAPTLVPGTELIATVPSRALRGLEAKGITVLDPPLPTPPIEVALYWHERLHGDEGSRWLRGVVVDLLADSPARGVA</sequence>
<evidence type="ECO:0000259" key="5">
    <source>
        <dbReference type="PROSITE" id="PS50931"/>
    </source>
</evidence>
<evidence type="ECO:0000256" key="1">
    <source>
        <dbReference type="ARBA" id="ARBA00009437"/>
    </source>
</evidence>
<dbReference type="RefSeq" id="WP_377057166.1">
    <property type="nucleotide sequence ID" value="NZ_JBHLVZ010000115.1"/>
</dbReference>
<dbReference type="EMBL" id="JBHLVZ010000115">
    <property type="protein sequence ID" value="MFC0389624.1"/>
    <property type="molecule type" value="Genomic_DNA"/>
</dbReference>
<accession>A0ABV6J2D7</accession>
<dbReference type="InterPro" id="IPR050389">
    <property type="entry name" value="LysR-type_TF"/>
</dbReference>
<organism evidence="6 7">
    <name type="scientific">Muricoccus vinaceus</name>
    <dbReference type="NCBI Taxonomy" id="424704"/>
    <lineage>
        <taxon>Bacteria</taxon>
        <taxon>Pseudomonadati</taxon>
        <taxon>Pseudomonadota</taxon>
        <taxon>Alphaproteobacteria</taxon>
        <taxon>Acetobacterales</taxon>
        <taxon>Roseomonadaceae</taxon>
        <taxon>Muricoccus</taxon>
    </lineage>
</organism>
<dbReference type="CDD" id="cd08459">
    <property type="entry name" value="PBP2_DntR_NahR_LinR_like"/>
    <property type="match status" value="1"/>
</dbReference>
<comment type="caution">
    <text evidence="6">The sequence shown here is derived from an EMBL/GenBank/DDBJ whole genome shotgun (WGS) entry which is preliminary data.</text>
</comment>
<keyword evidence="3" id="KW-0238">DNA-binding</keyword>
<evidence type="ECO:0000256" key="3">
    <source>
        <dbReference type="ARBA" id="ARBA00023125"/>
    </source>
</evidence>
<dbReference type="PANTHER" id="PTHR30118">
    <property type="entry name" value="HTH-TYPE TRANSCRIPTIONAL REGULATOR LEUO-RELATED"/>
    <property type="match status" value="1"/>
</dbReference>
<dbReference type="Pfam" id="PF03466">
    <property type="entry name" value="LysR_substrate"/>
    <property type="match status" value="1"/>
</dbReference>
<dbReference type="Pfam" id="PF00126">
    <property type="entry name" value="HTH_1"/>
    <property type="match status" value="1"/>
</dbReference>
<dbReference type="InterPro" id="IPR036388">
    <property type="entry name" value="WH-like_DNA-bd_sf"/>
</dbReference>
<keyword evidence="7" id="KW-1185">Reference proteome</keyword>
<evidence type="ECO:0000313" key="6">
    <source>
        <dbReference type="EMBL" id="MFC0389624.1"/>
    </source>
</evidence>
<proteinExistence type="inferred from homology"/>
<evidence type="ECO:0000313" key="7">
    <source>
        <dbReference type="Proteomes" id="UP001589789"/>
    </source>
</evidence>
<dbReference type="Gene3D" id="1.10.10.10">
    <property type="entry name" value="Winged helix-like DNA-binding domain superfamily/Winged helix DNA-binding domain"/>
    <property type="match status" value="1"/>
</dbReference>
<dbReference type="SUPFAM" id="SSF46785">
    <property type="entry name" value="Winged helix' DNA-binding domain"/>
    <property type="match status" value="1"/>
</dbReference>
<dbReference type="InterPro" id="IPR005119">
    <property type="entry name" value="LysR_subst-bd"/>
</dbReference>